<dbReference type="GO" id="GO:0005886">
    <property type="term" value="C:plasma membrane"/>
    <property type="evidence" value="ECO:0007669"/>
    <property type="project" value="UniProtKB-SubCell"/>
</dbReference>
<dbReference type="InterPro" id="IPR017039">
    <property type="entry name" value="Virul_fac_BrkB"/>
</dbReference>
<gene>
    <name evidence="7" type="ORF">JMA_13650</name>
</gene>
<dbReference type="PANTHER" id="PTHR30213:SF0">
    <property type="entry name" value="UPF0761 MEMBRANE PROTEIN YIHY"/>
    <property type="match status" value="1"/>
</dbReference>
<dbReference type="NCBIfam" id="TIGR00765">
    <property type="entry name" value="yihY_not_rbn"/>
    <property type="match status" value="1"/>
</dbReference>
<evidence type="ECO:0000256" key="6">
    <source>
        <dbReference type="SAM" id="Phobius"/>
    </source>
</evidence>
<keyword evidence="4 6" id="KW-1133">Transmembrane helix</keyword>
<dbReference type="KEGG" id="jeo:JMA_13650"/>
<keyword evidence="3 6" id="KW-0812">Transmembrane</keyword>
<evidence type="ECO:0008006" key="9">
    <source>
        <dbReference type="Google" id="ProtNLM"/>
    </source>
</evidence>
<feature type="transmembrane region" description="Helical" evidence="6">
    <location>
        <begin position="125"/>
        <end position="147"/>
    </location>
</feature>
<dbReference type="EMBL" id="CP009416">
    <property type="protein sequence ID" value="AJD90682.1"/>
    <property type="molecule type" value="Genomic_DNA"/>
</dbReference>
<evidence type="ECO:0000313" key="7">
    <source>
        <dbReference type="EMBL" id="AJD90682.1"/>
    </source>
</evidence>
<feature type="transmembrane region" description="Helical" evidence="6">
    <location>
        <begin position="84"/>
        <end position="105"/>
    </location>
</feature>
<evidence type="ECO:0000256" key="4">
    <source>
        <dbReference type="ARBA" id="ARBA00022989"/>
    </source>
</evidence>
<keyword evidence="8" id="KW-1185">Reference proteome</keyword>
<dbReference type="OrthoDB" id="9775903at2"/>
<evidence type="ECO:0000256" key="2">
    <source>
        <dbReference type="ARBA" id="ARBA00022475"/>
    </source>
</evidence>
<dbReference type="HOGENOM" id="CLU_045539_4_2_9"/>
<comment type="subcellular location">
    <subcellularLocation>
        <location evidence="1">Cell membrane</location>
        <topology evidence="1">Multi-pass membrane protein</topology>
    </subcellularLocation>
</comment>
<feature type="transmembrane region" description="Helical" evidence="6">
    <location>
        <begin position="167"/>
        <end position="189"/>
    </location>
</feature>
<name>A0A0B5APS8_9BACL</name>
<dbReference type="Proteomes" id="UP000031449">
    <property type="component" value="Chromosome"/>
</dbReference>
<evidence type="ECO:0000256" key="5">
    <source>
        <dbReference type="ARBA" id="ARBA00023136"/>
    </source>
</evidence>
<feature type="transmembrane region" description="Helical" evidence="6">
    <location>
        <begin position="236"/>
        <end position="262"/>
    </location>
</feature>
<dbReference type="Pfam" id="PF03631">
    <property type="entry name" value="Virul_fac_BrkB"/>
    <property type="match status" value="1"/>
</dbReference>
<keyword evidence="2" id="KW-1003">Cell membrane</keyword>
<dbReference type="STRING" id="1508404.JMA_13650"/>
<accession>A0A0B5APS8</accession>
<protein>
    <recommendedName>
        <fullName evidence="9">YihY/virulence factor BrkB family protein</fullName>
    </recommendedName>
</protein>
<evidence type="ECO:0000256" key="1">
    <source>
        <dbReference type="ARBA" id="ARBA00004651"/>
    </source>
</evidence>
<dbReference type="PANTHER" id="PTHR30213">
    <property type="entry name" value="INNER MEMBRANE PROTEIN YHJD"/>
    <property type="match status" value="1"/>
</dbReference>
<dbReference type="PIRSF" id="PIRSF035875">
    <property type="entry name" value="RNase_BN"/>
    <property type="match status" value="1"/>
</dbReference>
<dbReference type="AlphaFoldDB" id="A0A0B5APS8"/>
<sequence length="272" mass="31141">MLKNRIKYAGSRFFKEGYYDHAAQTAYYFMLSLFPFLIMVVSSTSFLPFTSTDLIEVIRPYAPQETYGLIESNLTAILDTGQGTIISISFLSTMWLASMAIQSLVRSLTDIYKIKRRESYLKGLVSDFFLTIGFALILPLTILIPLIENVVQRIAEETFLFEAGWLVLWTPIRWSIGTVILFIFFWVLYRHLPKHGLSWKDVLPGAIFAVIFWQLISEGFSLFVGYGNYRQLYGQLASVVIMMIWFYLTAAVLLFGALLNVYGKEGKERGSE</sequence>
<proteinExistence type="predicted"/>
<evidence type="ECO:0000313" key="8">
    <source>
        <dbReference type="Proteomes" id="UP000031449"/>
    </source>
</evidence>
<reference evidence="7 8" key="1">
    <citation type="submission" date="2014-08" db="EMBL/GenBank/DDBJ databases">
        <title>Complete genome of a marine bacteria Jeotgalibacillus malaysiensis.</title>
        <authorList>
            <person name="Yaakop A.S."/>
            <person name="Chan K.-G."/>
            <person name="Goh K.M."/>
        </authorList>
    </citation>
    <scope>NUCLEOTIDE SEQUENCE [LARGE SCALE GENOMIC DNA]</scope>
    <source>
        <strain evidence="7 8">D5</strain>
    </source>
</reference>
<dbReference type="BioCyc" id="JESP1508404:G14D9-10619-MONOMER"/>
<feature type="transmembrane region" description="Helical" evidence="6">
    <location>
        <begin position="201"/>
        <end position="224"/>
    </location>
</feature>
<feature type="transmembrane region" description="Helical" evidence="6">
    <location>
        <begin position="21"/>
        <end position="41"/>
    </location>
</feature>
<evidence type="ECO:0000256" key="3">
    <source>
        <dbReference type="ARBA" id="ARBA00022692"/>
    </source>
</evidence>
<keyword evidence="5 6" id="KW-0472">Membrane</keyword>
<organism evidence="7 8">
    <name type="scientific">Jeotgalibacillus malaysiensis</name>
    <dbReference type="NCBI Taxonomy" id="1508404"/>
    <lineage>
        <taxon>Bacteria</taxon>
        <taxon>Bacillati</taxon>
        <taxon>Bacillota</taxon>
        <taxon>Bacilli</taxon>
        <taxon>Bacillales</taxon>
        <taxon>Caryophanaceae</taxon>
        <taxon>Jeotgalibacillus</taxon>
    </lineage>
</organism>